<gene>
    <name evidence="1" type="ORF">Plil01_001775600</name>
</gene>
<protein>
    <submittedName>
        <fullName evidence="1">Unnamed protein product</fullName>
    </submittedName>
</protein>
<dbReference type="OrthoDB" id="122810at2759"/>
<keyword evidence="2" id="KW-1185">Reference proteome</keyword>
<proteinExistence type="predicted"/>
<accession>A0A9W7D7N7</accession>
<dbReference type="Proteomes" id="UP001165083">
    <property type="component" value="Unassembled WGS sequence"/>
</dbReference>
<evidence type="ECO:0000313" key="2">
    <source>
        <dbReference type="Proteomes" id="UP001165083"/>
    </source>
</evidence>
<sequence length="201" mass="22436">MQAKRLLHRCACYDVSDGSRRPFAKSHRSTAVRSLVLPPVLRWTQGSGQEAQGVPPGHSSVNTSSCVQVTLQFAFCVQSVIKNSLATMPGYGVGSDGDVEMTTPQPIFEFIRGPRLNTWSQAALIQFKRERDQYEKKIEERCAVTNENKANVLVSIKALVETRVLDHLLILSLPVKKLITFYTDRDRINHDKPLANFAAPV</sequence>
<name>A0A9W7D7N7_9STRA</name>
<evidence type="ECO:0000313" key="1">
    <source>
        <dbReference type="EMBL" id="GMF65022.1"/>
    </source>
</evidence>
<dbReference type="AlphaFoldDB" id="A0A9W7D7N7"/>
<organism evidence="1 2">
    <name type="scientific">Phytophthora lilii</name>
    <dbReference type="NCBI Taxonomy" id="2077276"/>
    <lineage>
        <taxon>Eukaryota</taxon>
        <taxon>Sar</taxon>
        <taxon>Stramenopiles</taxon>
        <taxon>Oomycota</taxon>
        <taxon>Peronosporomycetes</taxon>
        <taxon>Peronosporales</taxon>
        <taxon>Peronosporaceae</taxon>
        <taxon>Phytophthora</taxon>
    </lineage>
</organism>
<comment type="caution">
    <text evidence="1">The sequence shown here is derived from an EMBL/GenBank/DDBJ whole genome shotgun (WGS) entry which is preliminary data.</text>
</comment>
<reference evidence="1" key="1">
    <citation type="submission" date="2023-04" db="EMBL/GenBank/DDBJ databases">
        <title>Phytophthora lilii NBRC 32176.</title>
        <authorList>
            <person name="Ichikawa N."/>
            <person name="Sato H."/>
            <person name="Tonouchi N."/>
        </authorList>
    </citation>
    <scope>NUCLEOTIDE SEQUENCE</scope>
    <source>
        <strain evidence="1">NBRC 32176</strain>
    </source>
</reference>
<dbReference type="EMBL" id="BSXW01012438">
    <property type="protein sequence ID" value="GMF65022.1"/>
    <property type="molecule type" value="Genomic_DNA"/>
</dbReference>